<keyword evidence="1" id="KW-0812">Transmembrane</keyword>
<evidence type="ECO:0000256" key="1">
    <source>
        <dbReference type="SAM" id="Phobius"/>
    </source>
</evidence>
<dbReference type="NCBIfam" id="TIGR00254">
    <property type="entry name" value="GGDEF"/>
    <property type="match status" value="1"/>
</dbReference>
<dbReference type="NCBIfam" id="TIGR00229">
    <property type="entry name" value="sensory_box"/>
    <property type="match status" value="1"/>
</dbReference>
<accession>A0ABM6FFE5</accession>
<dbReference type="Gene3D" id="3.30.450.20">
    <property type="entry name" value="PAS domain"/>
    <property type="match status" value="2"/>
</dbReference>
<gene>
    <name evidence="5" type="ORF">BKK80_34465</name>
</gene>
<dbReference type="Pfam" id="PF00990">
    <property type="entry name" value="GGDEF"/>
    <property type="match status" value="1"/>
</dbReference>
<dbReference type="SMART" id="SM00304">
    <property type="entry name" value="HAMP"/>
    <property type="match status" value="1"/>
</dbReference>
<evidence type="ECO:0000313" key="5">
    <source>
        <dbReference type="EMBL" id="AOZ10637.1"/>
    </source>
</evidence>
<dbReference type="InterPro" id="IPR052155">
    <property type="entry name" value="Biofilm_reg_signaling"/>
</dbReference>
<dbReference type="InterPro" id="IPR035965">
    <property type="entry name" value="PAS-like_dom_sf"/>
</dbReference>
<dbReference type="CDD" id="cd00130">
    <property type="entry name" value="PAS"/>
    <property type="match status" value="1"/>
</dbReference>
<dbReference type="Gene3D" id="6.10.340.10">
    <property type="match status" value="1"/>
</dbReference>
<protein>
    <submittedName>
        <fullName evidence="5">Sensor domain-containing diguanylate cyclase</fullName>
    </submittedName>
</protein>
<dbReference type="InterPro" id="IPR013656">
    <property type="entry name" value="PAS_4"/>
</dbReference>
<dbReference type="CDD" id="cd01949">
    <property type="entry name" value="GGDEF"/>
    <property type="match status" value="1"/>
</dbReference>
<keyword evidence="1" id="KW-1133">Transmembrane helix</keyword>
<evidence type="ECO:0000259" key="2">
    <source>
        <dbReference type="PROSITE" id="PS50112"/>
    </source>
</evidence>
<keyword evidence="6" id="KW-1185">Reference proteome</keyword>
<dbReference type="SMART" id="SM00267">
    <property type="entry name" value="GGDEF"/>
    <property type="match status" value="1"/>
</dbReference>
<feature type="domain" description="HAMP" evidence="3">
    <location>
        <begin position="299"/>
        <end position="352"/>
    </location>
</feature>
<dbReference type="SUPFAM" id="SSF55785">
    <property type="entry name" value="PYP-like sensor domain (PAS domain)"/>
    <property type="match status" value="1"/>
</dbReference>
<feature type="domain" description="PAS" evidence="2">
    <location>
        <begin position="357"/>
        <end position="427"/>
    </location>
</feature>
<feature type="transmembrane region" description="Helical" evidence="1">
    <location>
        <begin position="278"/>
        <end position="298"/>
    </location>
</feature>
<evidence type="ECO:0000259" key="3">
    <source>
        <dbReference type="PROSITE" id="PS50885"/>
    </source>
</evidence>
<proteinExistence type="predicted"/>
<dbReference type="PROSITE" id="PS50887">
    <property type="entry name" value="GGDEF"/>
    <property type="match status" value="1"/>
</dbReference>
<feature type="transmembrane region" description="Helical" evidence="1">
    <location>
        <begin position="12"/>
        <end position="35"/>
    </location>
</feature>
<dbReference type="EMBL" id="CP017755">
    <property type="protein sequence ID" value="AOZ10637.1"/>
    <property type="molecule type" value="Genomic_DNA"/>
</dbReference>
<dbReference type="SUPFAM" id="SSF55073">
    <property type="entry name" value="Nucleotide cyclase"/>
    <property type="match status" value="1"/>
</dbReference>
<dbReference type="InterPro" id="IPR003660">
    <property type="entry name" value="HAMP_dom"/>
</dbReference>
<organism evidence="5 6">
    <name type="scientific">Cupriavidus malaysiensis</name>
    <dbReference type="NCBI Taxonomy" id="367825"/>
    <lineage>
        <taxon>Bacteria</taxon>
        <taxon>Pseudomonadati</taxon>
        <taxon>Pseudomonadota</taxon>
        <taxon>Betaproteobacteria</taxon>
        <taxon>Burkholderiales</taxon>
        <taxon>Burkholderiaceae</taxon>
        <taxon>Cupriavidus</taxon>
    </lineage>
</organism>
<feature type="domain" description="GGDEF" evidence="4">
    <location>
        <begin position="512"/>
        <end position="645"/>
    </location>
</feature>
<dbReference type="InterPro" id="IPR043128">
    <property type="entry name" value="Rev_trsase/Diguanyl_cyclase"/>
</dbReference>
<dbReference type="RefSeq" id="WP_071017709.1">
    <property type="nucleotide sequence ID" value="NZ_CP017755.1"/>
</dbReference>
<dbReference type="CDD" id="cd12914">
    <property type="entry name" value="PDC1_DGC_like"/>
    <property type="match status" value="1"/>
</dbReference>
<dbReference type="InterPro" id="IPR000014">
    <property type="entry name" value="PAS"/>
</dbReference>
<dbReference type="InterPro" id="IPR000160">
    <property type="entry name" value="GGDEF_dom"/>
</dbReference>
<dbReference type="Gene3D" id="3.30.70.270">
    <property type="match status" value="1"/>
</dbReference>
<dbReference type="Proteomes" id="UP000177515">
    <property type="component" value="Chromosome 2"/>
</dbReference>
<evidence type="ECO:0000313" key="6">
    <source>
        <dbReference type="Proteomes" id="UP000177515"/>
    </source>
</evidence>
<dbReference type="PANTHER" id="PTHR44757">
    <property type="entry name" value="DIGUANYLATE CYCLASE DGCP"/>
    <property type="match status" value="1"/>
</dbReference>
<sequence>MTFLPLSLKTRIALSTVAIATVFSAGIALASLYFAQRDVRQALQDQQDSIVELAVKQLDTSMNDRITLLEHVAAQLSGHLDEGPARLRELAQRSVPVPASFDGVVVADAQGRVLTRSGELVGIGDRDYFLELARTLQPVVSAPLRARVNGSSGVLVSVPILSRDGAFRGLVGGWLDLSRSNFLVELGHSRLGTSGYYCLVSAGRHPVYVQHPDSALTLRPAHAIGDTCGSPNRAGALEFLLPRRPVIARYLMASTGWELVAVLPAQEAFAPLHQLELLVLYLLLAAVGCGAVLMWLVVRHMLAPLTRLHQVVRDSAHDPAAYARLPQQGGDEIHDLGRAFGLLMRELERRRELLDANERRLRAVTDTLPSLLAFVDTDQRYLFNNLAYEHAYGIPLDRLRGMTVREVIGESRYRVVEPHMRQALAGTAATFELEENEPSYRCLEVQLRPEWNAGNDQVVGVHVHVMDVTQRKLETLRLSRISRLDHLTQLLNRSGFEKRLQEAMARSRGQQRLMALCYLDMDRFKAVNDFHGHGIGDLLLQAFARRVQRCVRQGDAVARLGGDEFAVILEDLGSAAAARRVAQAIVESVGRHFHINGIVADVDVSIGVALYRGAPMADHELLRAADVLLYRAKAAGRGRYEIGPDELAGA</sequence>
<dbReference type="PANTHER" id="PTHR44757:SF2">
    <property type="entry name" value="BIOFILM ARCHITECTURE MAINTENANCE PROTEIN MBAA"/>
    <property type="match status" value="1"/>
</dbReference>
<dbReference type="InterPro" id="IPR029787">
    <property type="entry name" value="Nucleotide_cyclase"/>
</dbReference>
<dbReference type="Pfam" id="PF08448">
    <property type="entry name" value="PAS_4"/>
    <property type="match status" value="1"/>
</dbReference>
<dbReference type="PROSITE" id="PS50112">
    <property type="entry name" value="PAS"/>
    <property type="match status" value="1"/>
</dbReference>
<dbReference type="SMART" id="SM00091">
    <property type="entry name" value="PAS"/>
    <property type="match status" value="1"/>
</dbReference>
<dbReference type="PROSITE" id="PS50885">
    <property type="entry name" value="HAMP"/>
    <property type="match status" value="1"/>
</dbReference>
<keyword evidence="1" id="KW-0472">Membrane</keyword>
<name>A0ABM6FFE5_9BURK</name>
<reference evidence="5 6" key="1">
    <citation type="submission" date="2016-10" db="EMBL/GenBank/DDBJ databases">
        <title>Complete genome sequences of three Cupriavidus strains isolated from various Malaysian environments.</title>
        <authorList>
            <person name="Abdullah A.A.-A."/>
            <person name="Shafie N.A.H."/>
            <person name="Lau N.S."/>
        </authorList>
    </citation>
    <scope>NUCLEOTIDE SEQUENCE [LARGE SCALE GENOMIC DNA]</scope>
    <source>
        <strain evidence="5 6">USMAA1020</strain>
    </source>
</reference>
<evidence type="ECO:0000259" key="4">
    <source>
        <dbReference type="PROSITE" id="PS50887"/>
    </source>
</evidence>